<keyword evidence="6" id="KW-0645">Protease</keyword>
<comment type="caution">
    <text evidence="8">The sequence shown here is derived from an EMBL/GenBank/DDBJ whole genome shotgun (WGS) entry which is preliminary data.</text>
</comment>
<evidence type="ECO:0000313" key="9">
    <source>
        <dbReference type="Proteomes" id="UP000236379"/>
    </source>
</evidence>
<dbReference type="NCBIfam" id="TIGR02227">
    <property type="entry name" value="sigpep_I_bact"/>
    <property type="match status" value="1"/>
</dbReference>
<dbReference type="GO" id="GO:0006465">
    <property type="term" value="P:signal peptide processing"/>
    <property type="evidence" value="ECO:0007669"/>
    <property type="project" value="InterPro"/>
</dbReference>
<dbReference type="InterPro" id="IPR000223">
    <property type="entry name" value="Pept_S26A_signal_pept_1"/>
</dbReference>
<dbReference type="CDD" id="cd06530">
    <property type="entry name" value="S26_SPase_I"/>
    <property type="match status" value="1"/>
</dbReference>
<dbReference type="InterPro" id="IPR019533">
    <property type="entry name" value="Peptidase_S26"/>
</dbReference>
<comment type="catalytic activity">
    <reaction evidence="1 6">
        <text>Cleavage of hydrophobic, N-terminal signal or leader sequences from secreted and periplasmic proteins.</text>
        <dbReference type="EC" id="3.4.21.89"/>
    </reaction>
</comment>
<keyword evidence="6" id="KW-1133">Transmembrane helix</keyword>
<dbReference type="PANTHER" id="PTHR43390:SF1">
    <property type="entry name" value="CHLOROPLAST PROCESSING PEPTIDASE"/>
    <property type="match status" value="1"/>
</dbReference>
<keyword evidence="9" id="KW-1185">Reference proteome</keyword>
<feature type="active site" evidence="5">
    <location>
        <position position="50"/>
    </location>
</feature>
<keyword evidence="4 6" id="KW-0378">Hydrolase</keyword>
<organism evidence="8 9">
    <name type="scientific">Deinococcus koreensis</name>
    <dbReference type="NCBI Taxonomy" id="2054903"/>
    <lineage>
        <taxon>Bacteria</taxon>
        <taxon>Thermotogati</taxon>
        <taxon>Deinococcota</taxon>
        <taxon>Deinococci</taxon>
        <taxon>Deinococcales</taxon>
        <taxon>Deinococcaceae</taxon>
        <taxon>Deinococcus</taxon>
    </lineage>
</organism>
<dbReference type="GO" id="GO:0016020">
    <property type="term" value="C:membrane"/>
    <property type="evidence" value="ECO:0007669"/>
    <property type="project" value="UniProtKB-SubCell"/>
</dbReference>
<keyword evidence="6" id="KW-0812">Transmembrane</keyword>
<feature type="active site" evidence="5">
    <location>
        <position position="115"/>
    </location>
</feature>
<dbReference type="PANTHER" id="PTHR43390">
    <property type="entry name" value="SIGNAL PEPTIDASE I"/>
    <property type="match status" value="1"/>
</dbReference>
<dbReference type="Pfam" id="PF10502">
    <property type="entry name" value="Peptidase_S26"/>
    <property type="match status" value="1"/>
</dbReference>
<dbReference type="GO" id="GO:0004252">
    <property type="term" value="F:serine-type endopeptidase activity"/>
    <property type="evidence" value="ECO:0007669"/>
    <property type="project" value="InterPro"/>
</dbReference>
<proteinExistence type="inferred from homology"/>
<dbReference type="SUPFAM" id="SSF51306">
    <property type="entry name" value="LexA/Signal peptidase"/>
    <property type="match status" value="1"/>
</dbReference>
<dbReference type="Gene3D" id="2.10.109.10">
    <property type="entry name" value="Umud Fragment, subunit A"/>
    <property type="match status" value="1"/>
</dbReference>
<reference evidence="8 9" key="1">
    <citation type="submission" date="2018-01" db="EMBL/GenBank/DDBJ databases">
        <title>Deinococcus koreensis sp. nov., a radiation-resistant bacterium isolated from river water.</title>
        <authorList>
            <person name="Choi A."/>
        </authorList>
    </citation>
    <scope>NUCLEOTIDE SEQUENCE [LARGE SCALE GENOMIC DNA]</scope>
    <source>
        <strain evidence="8 9">SJW1-2</strain>
    </source>
</reference>
<feature type="transmembrane region" description="Helical" evidence="6">
    <location>
        <begin position="30"/>
        <end position="50"/>
    </location>
</feature>
<evidence type="ECO:0000313" key="8">
    <source>
        <dbReference type="EMBL" id="PNY82799.1"/>
    </source>
</evidence>
<dbReference type="InterPro" id="IPR036286">
    <property type="entry name" value="LexA/Signal_pep-like_sf"/>
</dbReference>
<accession>A0A2K3V1Z4</accession>
<evidence type="ECO:0000256" key="2">
    <source>
        <dbReference type="ARBA" id="ARBA00009370"/>
    </source>
</evidence>
<protein>
    <recommendedName>
        <fullName evidence="3 6">Signal peptidase I</fullName>
        <ecNumber evidence="3 6">3.4.21.89</ecNumber>
    </recommendedName>
</protein>
<evidence type="ECO:0000256" key="4">
    <source>
        <dbReference type="ARBA" id="ARBA00022801"/>
    </source>
</evidence>
<dbReference type="PRINTS" id="PR00727">
    <property type="entry name" value="LEADERPTASE"/>
</dbReference>
<name>A0A2K3V1Z4_9DEIO</name>
<evidence type="ECO:0000256" key="3">
    <source>
        <dbReference type="ARBA" id="ARBA00013208"/>
    </source>
</evidence>
<comment type="subcellular location">
    <subcellularLocation>
        <location evidence="6">Membrane</location>
        <topology evidence="6">Single-pass type II membrane protein</topology>
    </subcellularLocation>
</comment>
<dbReference type="OrthoDB" id="9802919at2"/>
<comment type="similarity">
    <text evidence="2 6">Belongs to the peptidase S26 family.</text>
</comment>
<evidence type="ECO:0000256" key="5">
    <source>
        <dbReference type="PIRSR" id="PIRSR600223-1"/>
    </source>
</evidence>
<dbReference type="AlphaFoldDB" id="A0A2K3V1Z4"/>
<evidence type="ECO:0000259" key="7">
    <source>
        <dbReference type="Pfam" id="PF10502"/>
    </source>
</evidence>
<dbReference type="GO" id="GO:0009003">
    <property type="term" value="F:signal peptidase activity"/>
    <property type="evidence" value="ECO:0007669"/>
    <property type="project" value="UniProtKB-EC"/>
</dbReference>
<gene>
    <name evidence="8" type="primary">lepB</name>
    <name evidence="8" type="ORF">CVO96_01420</name>
</gene>
<dbReference type="PROSITE" id="PS00760">
    <property type="entry name" value="SPASE_I_2"/>
    <property type="match status" value="1"/>
</dbReference>
<keyword evidence="6" id="KW-0472">Membrane</keyword>
<dbReference type="EMBL" id="PPPD01000001">
    <property type="protein sequence ID" value="PNY82799.1"/>
    <property type="molecule type" value="Genomic_DNA"/>
</dbReference>
<dbReference type="Proteomes" id="UP000236379">
    <property type="component" value="Unassembled WGS sequence"/>
</dbReference>
<evidence type="ECO:0000256" key="6">
    <source>
        <dbReference type="RuleBase" id="RU362042"/>
    </source>
</evidence>
<dbReference type="InterPro" id="IPR019757">
    <property type="entry name" value="Pept_S26A_signal_pept_1_Lys-AS"/>
</dbReference>
<evidence type="ECO:0000256" key="1">
    <source>
        <dbReference type="ARBA" id="ARBA00000677"/>
    </source>
</evidence>
<dbReference type="EC" id="3.4.21.89" evidence="3 6"/>
<sequence>MRYPARCMTRLNKPAPTTLQKLWKELLEPIVFAVVITQFVATLVGVDGVSMMPNLRDRERVFVPKYETWLHKAGVGEFSRGDILIFKPPREASAKIANLNKSALGLYTYRPFLIKRLIGLPGDRIRIEAGEVFVNGVKLDSSWTTDFWREQGCWDSQSPLATQATSNQAGVMPDQAEITVPPGRYFVMGDNRTQSGSEDSRLFGPVARRDVAGRAAAVVWPIMRKTNAKYDCAADRVAELSGPNVLNWRTLGRPEGFQTLKTALNR</sequence>
<feature type="domain" description="Peptidase S26" evidence="7">
    <location>
        <begin position="24"/>
        <end position="220"/>
    </location>
</feature>